<feature type="compositionally biased region" description="Basic and acidic residues" evidence="1">
    <location>
        <begin position="112"/>
        <end position="125"/>
    </location>
</feature>
<dbReference type="EMBL" id="JAHXZJ010001119">
    <property type="protein sequence ID" value="KAH0553630.1"/>
    <property type="molecule type" value="Genomic_DNA"/>
</dbReference>
<dbReference type="AlphaFoldDB" id="A0AAV7IMX6"/>
<organism evidence="2 3">
    <name type="scientific">Cotesia glomerata</name>
    <name type="common">Lepidopteran parasitic wasp</name>
    <name type="synonym">Apanteles glomeratus</name>
    <dbReference type="NCBI Taxonomy" id="32391"/>
    <lineage>
        <taxon>Eukaryota</taxon>
        <taxon>Metazoa</taxon>
        <taxon>Ecdysozoa</taxon>
        <taxon>Arthropoda</taxon>
        <taxon>Hexapoda</taxon>
        <taxon>Insecta</taxon>
        <taxon>Pterygota</taxon>
        <taxon>Neoptera</taxon>
        <taxon>Endopterygota</taxon>
        <taxon>Hymenoptera</taxon>
        <taxon>Apocrita</taxon>
        <taxon>Ichneumonoidea</taxon>
        <taxon>Braconidae</taxon>
        <taxon>Microgastrinae</taxon>
        <taxon>Cotesia</taxon>
    </lineage>
</organism>
<protein>
    <submittedName>
        <fullName evidence="2">Uncharacterized protein</fullName>
    </submittedName>
</protein>
<comment type="caution">
    <text evidence="2">The sequence shown here is derived from an EMBL/GenBank/DDBJ whole genome shotgun (WGS) entry which is preliminary data.</text>
</comment>
<sequence>MPNDPQQYGTPIKPSKTNQSHETSTWRRGVSAKKEGGEENELKYSHSRNHVLSPSQKEEAYCDEHKRLADLVYLVEKARDIESKSRSKKRHDNGQSSKLRSDTGCSSSGDQVRVEKNPKKPDRRINSSRRTRSAERVGSHYTYIDAMSSLSRDVTEHAYETVPEIPNTSGNMNTIHDTHLLNQNQNQNQNQNAHNYSHPVYSIPSMTSPPPTYDVAINKSWQNGLPPSYEDYLCHKYAMLVRSHTPPPPWSDSTATNDSAIPFANPNAFLLKSIGSQQPCGGLNGTCSLHTNGQNDHTGFSTRAMKKHVKQQKLRAMSPRSLSESRAQQQRLATMYEDGAFCMETTAIQSAFENGVAFCSIM</sequence>
<feature type="region of interest" description="Disordered" evidence="1">
    <location>
        <begin position="81"/>
        <end position="137"/>
    </location>
</feature>
<evidence type="ECO:0000313" key="2">
    <source>
        <dbReference type="EMBL" id="KAH0553630.1"/>
    </source>
</evidence>
<gene>
    <name evidence="2" type="ORF">KQX54_002891</name>
</gene>
<proteinExistence type="predicted"/>
<accession>A0AAV7IMX6</accession>
<feature type="region of interest" description="Disordered" evidence="1">
    <location>
        <begin position="1"/>
        <end position="59"/>
    </location>
</feature>
<name>A0AAV7IMX6_COTGL</name>
<feature type="compositionally biased region" description="Basic and acidic residues" evidence="1">
    <location>
        <begin position="32"/>
        <end position="44"/>
    </location>
</feature>
<feature type="compositionally biased region" description="Polar residues" evidence="1">
    <location>
        <begin position="94"/>
        <end position="110"/>
    </location>
</feature>
<keyword evidence="3" id="KW-1185">Reference proteome</keyword>
<feature type="compositionally biased region" description="Polar residues" evidence="1">
    <location>
        <begin position="1"/>
        <end position="23"/>
    </location>
</feature>
<dbReference type="Proteomes" id="UP000826195">
    <property type="component" value="Unassembled WGS sequence"/>
</dbReference>
<evidence type="ECO:0000313" key="3">
    <source>
        <dbReference type="Proteomes" id="UP000826195"/>
    </source>
</evidence>
<reference evidence="2 3" key="1">
    <citation type="journal article" date="2021" name="J. Hered.">
        <title>A chromosome-level genome assembly of the parasitoid wasp, Cotesia glomerata (Hymenoptera: Braconidae).</title>
        <authorList>
            <person name="Pinto B.J."/>
            <person name="Weis J.J."/>
            <person name="Gamble T."/>
            <person name="Ode P.J."/>
            <person name="Paul R."/>
            <person name="Zaspel J.M."/>
        </authorList>
    </citation>
    <scope>NUCLEOTIDE SEQUENCE [LARGE SCALE GENOMIC DNA]</scope>
    <source>
        <strain evidence="2">CgM1</strain>
    </source>
</reference>
<evidence type="ECO:0000256" key="1">
    <source>
        <dbReference type="SAM" id="MobiDB-lite"/>
    </source>
</evidence>